<evidence type="ECO:0000313" key="2">
    <source>
        <dbReference type="Proteomes" id="UP000318199"/>
    </source>
</evidence>
<keyword evidence="2" id="KW-1185">Reference proteome</keyword>
<dbReference type="EMBL" id="VOBQ01000008">
    <property type="protein sequence ID" value="TWO71508.1"/>
    <property type="molecule type" value="Genomic_DNA"/>
</dbReference>
<sequence length="255" mass="28042">MISERTRLSLAQLLEQQDEALVTTLLAKHGLAMGLSGSYFAAGLADALRQLRDARAVAIAAEVVATQGDLRHRVNPKYRFDERFGDLRQCLTLDGYQVQQDKTLLRTDPTLGEVAPIEDDLLRTLAASSAPSRDDILRKIQDSAEAFRRSPPDYNATLTNARIALETLARDVAAGLLPAGAPQPTRWGEYLACIRMQGGITLDEEKAIAGAYTFMSTGAHRSVGISEEQMTRLGRSFALNLCWFLLQNHLARSRS</sequence>
<accession>A0A562ZT39</accession>
<reference evidence="1 2" key="1">
    <citation type="submission" date="2019-07" db="EMBL/GenBank/DDBJ databases">
        <title>Caenimonas sedimenti sp. nov., isolated from activated sludge.</title>
        <authorList>
            <person name="Xu J."/>
        </authorList>
    </citation>
    <scope>NUCLEOTIDE SEQUENCE [LARGE SCALE GENOMIC DNA]</scope>
    <source>
        <strain evidence="1 2">HX-9-20</strain>
    </source>
</reference>
<gene>
    <name evidence="1" type="ORF">FN976_11380</name>
</gene>
<dbReference type="AlphaFoldDB" id="A0A562ZT39"/>
<dbReference type="RefSeq" id="WP_145893120.1">
    <property type="nucleotide sequence ID" value="NZ_VOBQ01000008.1"/>
</dbReference>
<name>A0A562ZT39_9BURK</name>
<evidence type="ECO:0000313" key="1">
    <source>
        <dbReference type="EMBL" id="TWO71508.1"/>
    </source>
</evidence>
<organism evidence="1 2">
    <name type="scientific">Caenimonas sedimenti</name>
    <dbReference type="NCBI Taxonomy" id="2596921"/>
    <lineage>
        <taxon>Bacteria</taxon>
        <taxon>Pseudomonadati</taxon>
        <taxon>Pseudomonadota</taxon>
        <taxon>Betaproteobacteria</taxon>
        <taxon>Burkholderiales</taxon>
        <taxon>Comamonadaceae</taxon>
        <taxon>Caenimonas</taxon>
    </lineage>
</organism>
<proteinExistence type="predicted"/>
<dbReference type="OrthoDB" id="9087338at2"/>
<dbReference type="Proteomes" id="UP000318199">
    <property type="component" value="Unassembled WGS sequence"/>
</dbReference>
<protein>
    <submittedName>
        <fullName evidence="1">Uncharacterized protein</fullName>
    </submittedName>
</protein>
<comment type="caution">
    <text evidence="1">The sequence shown here is derived from an EMBL/GenBank/DDBJ whole genome shotgun (WGS) entry which is preliminary data.</text>
</comment>